<reference evidence="2" key="1">
    <citation type="submission" date="2013-02" db="EMBL/GenBank/DDBJ databases">
        <title>Comparative genomics of Borrelia species.</title>
        <authorList>
            <person name="Schwan T.G."/>
            <person name="Raffel S.J."/>
            <person name="Porcella S.F."/>
        </authorList>
    </citation>
    <scope>NUCLEOTIDE SEQUENCE</scope>
    <source>
        <strain evidence="2">YOR</strain>
        <plasmid evidence="2">unnamed</plasmid>
    </source>
</reference>
<feature type="coiled-coil region" evidence="1">
    <location>
        <begin position="17"/>
        <end position="88"/>
    </location>
</feature>
<dbReference type="RefSeq" id="WP_025400344.1">
    <property type="nucleotide sequence ID" value="NZ_CP004154.1"/>
</dbReference>
<evidence type="ECO:0000256" key="1">
    <source>
        <dbReference type="SAM" id="Coils"/>
    </source>
</evidence>
<keyword evidence="1" id="KW-0175">Coiled coil</keyword>
<dbReference type="EMBL" id="CP004154">
    <property type="protein sequence ID" value="AHH04062.1"/>
    <property type="molecule type" value="Genomic_DNA"/>
</dbReference>
<proteinExistence type="predicted"/>
<dbReference type="HOGENOM" id="CLU_1352451_0_0_12"/>
<keyword evidence="2" id="KW-0614">Plasmid</keyword>
<organism evidence="2">
    <name type="scientific">Borrelia nietonii YOR</name>
    <dbReference type="NCBI Taxonomy" id="1293576"/>
    <lineage>
        <taxon>Bacteria</taxon>
        <taxon>Pseudomonadati</taxon>
        <taxon>Spirochaetota</taxon>
        <taxon>Spirochaetia</taxon>
        <taxon>Spirochaetales</taxon>
        <taxon>Borreliaceae</taxon>
        <taxon>Borrelia</taxon>
        <taxon>Borrelia nietonii</taxon>
    </lineage>
</organism>
<accession>W5SAS5</accession>
<evidence type="ECO:0000313" key="2">
    <source>
        <dbReference type="EMBL" id="AHH04062.1"/>
    </source>
</evidence>
<gene>
    <name evidence="2" type="ORF">BHY_1111</name>
</gene>
<dbReference type="AlphaFoldDB" id="W5SAS5"/>
<name>W5SAS5_9SPIR</name>
<sequence length="202" mass="23824">MKKIKLTIIIFLLTNFVADNNKTLNKSELKLEQLSENASLEKIYYEINKDQDQEQAKQFIKTIAKQVKEKVEKLAQEEQERIVQHSKKQIIALDNQRRIFIKESFSKGIKQNQTLAIDKQNIAQEIQQFAEQYIEELNKDEYLIKIFNLSTSNNASTNTIINLLFPISLVSHLINNRNNKDKLKSVKNYLKHFWRKHIAHNI</sequence>
<protein>
    <submittedName>
        <fullName evidence="2">Uncharacterized protein</fullName>
    </submittedName>
</protein>
<geneLocation type="plasmid" evidence="2">
    <name>unnamed</name>
</geneLocation>